<feature type="non-terminal residue" evidence="1">
    <location>
        <position position="1"/>
    </location>
</feature>
<evidence type="ECO:0000313" key="1">
    <source>
        <dbReference type="EMBL" id="KAG6605782.1"/>
    </source>
</evidence>
<keyword evidence="2" id="KW-1185">Reference proteome</keyword>
<evidence type="ECO:0000313" key="2">
    <source>
        <dbReference type="Proteomes" id="UP000685013"/>
    </source>
</evidence>
<dbReference type="AlphaFoldDB" id="A0AAV6P0W2"/>
<protein>
    <submittedName>
        <fullName evidence="1">Uncharacterized protein</fullName>
    </submittedName>
</protein>
<gene>
    <name evidence="1" type="ORF">SDJN03_03099</name>
</gene>
<proteinExistence type="predicted"/>
<comment type="caution">
    <text evidence="1">The sequence shown here is derived from an EMBL/GenBank/DDBJ whole genome shotgun (WGS) entry which is preliminary data.</text>
</comment>
<reference evidence="1 2" key="1">
    <citation type="journal article" date="2021" name="Hortic Res">
        <title>The domestication of Cucurbita argyrosperma as revealed by the genome of its wild relative.</title>
        <authorList>
            <person name="Barrera-Redondo J."/>
            <person name="Sanchez-de la Vega G."/>
            <person name="Aguirre-Liguori J.A."/>
            <person name="Castellanos-Morales G."/>
            <person name="Gutierrez-Guerrero Y.T."/>
            <person name="Aguirre-Dugua X."/>
            <person name="Aguirre-Planter E."/>
            <person name="Tenaillon M.I."/>
            <person name="Lira-Saade R."/>
            <person name="Eguiarte L.E."/>
        </authorList>
    </citation>
    <scope>NUCLEOTIDE SEQUENCE [LARGE SCALE GENOMIC DNA]</scope>
    <source>
        <strain evidence="1">JBR-2021</strain>
    </source>
</reference>
<accession>A0AAV6P0W2</accession>
<name>A0AAV6P0W2_9ROSI</name>
<dbReference type="Proteomes" id="UP000685013">
    <property type="component" value="Chromosome 2"/>
</dbReference>
<organism evidence="1 2">
    <name type="scientific">Cucurbita argyrosperma subsp. sororia</name>
    <dbReference type="NCBI Taxonomy" id="37648"/>
    <lineage>
        <taxon>Eukaryota</taxon>
        <taxon>Viridiplantae</taxon>
        <taxon>Streptophyta</taxon>
        <taxon>Embryophyta</taxon>
        <taxon>Tracheophyta</taxon>
        <taxon>Spermatophyta</taxon>
        <taxon>Magnoliopsida</taxon>
        <taxon>eudicotyledons</taxon>
        <taxon>Gunneridae</taxon>
        <taxon>Pentapetalae</taxon>
        <taxon>rosids</taxon>
        <taxon>fabids</taxon>
        <taxon>Cucurbitales</taxon>
        <taxon>Cucurbitaceae</taxon>
        <taxon>Cucurbiteae</taxon>
        <taxon>Cucurbita</taxon>
    </lineage>
</organism>
<sequence>MWDRDFKAYHSVVFQFSYMAHSYKKQAIGTKSIEGKSTSQLLRHGRRIRGPPRAQVSKGRWTRIFLQKSNEKSPNTLASDELAHVGMSPRDDGHYLKDTLHAGNFTPLKVEKIN</sequence>
<dbReference type="EMBL" id="JAGKQH010000002">
    <property type="protein sequence ID" value="KAG6605782.1"/>
    <property type="molecule type" value="Genomic_DNA"/>
</dbReference>